<evidence type="ECO:0000313" key="1">
    <source>
        <dbReference type="EMBL" id="KZM76026.1"/>
    </source>
</evidence>
<reference evidence="1 2" key="1">
    <citation type="submission" date="2016-04" db="EMBL/GenBank/DDBJ databases">
        <authorList>
            <person name="Evans L.H."/>
            <person name="Alamgir A."/>
            <person name="Owens N."/>
            <person name="Weber N.D."/>
            <person name="Virtaneva K."/>
            <person name="Barbian K."/>
            <person name="Babar A."/>
            <person name="Rosenke K."/>
        </authorList>
    </citation>
    <scope>NUCLEOTIDE SEQUENCE [LARGE SCALE GENOMIC DNA]</scope>
    <source>
        <strain evidence="1 2">IFM 0406</strain>
    </source>
</reference>
<protein>
    <submittedName>
        <fullName evidence="1">Uncharacterized protein</fullName>
    </submittedName>
</protein>
<name>A0A164PT08_9NOCA</name>
<accession>A0A164PT08</accession>
<gene>
    <name evidence="1" type="ORF">AWN90_17150</name>
</gene>
<dbReference type="EMBL" id="LWGR01000002">
    <property type="protein sequence ID" value="KZM76026.1"/>
    <property type="molecule type" value="Genomic_DNA"/>
</dbReference>
<evidence type="ECO:0000313" key="2">
    <source>
        <dbReference type="Proteomes" id="UP000076512"/>
    </source>
</evidence>
<dbReference type="Proteomes" id="UP000076512">
    <property type="component" value="Unassembled WGS sequence"/>
</dbReference>
<organism evidence="1 2">
    <name type="scientific">Nocardia terpenica</name>
    <dbReference type="NCBI Taxonomy" id="455432"/>
    <lineage>
        <taxon>Bacteria</taxon>
        <taxon>Bacillati</taxon>
        <taxon>Actinomycetota</taxon>
        <taxon>Actinomycetes</taxon>
        <taxon>Mycobacteriales</taxon>
        <taxon>Nocardiaceae</taxon>
        <taxon>Nocardia</taxon>
    </lineage>
</organism>
<comment type="caution">
    <text evidence="1">The sequence shown here is derived from an EMBL/GenBank/DDBJ whole genome shotgun (WGS) entry which is preliminary data.</text>
</comment>
<proteinExistence type="predicted"/>
<keyword evidence="2" id="KW-1185">Reference proteome</keyword>
<sequence length="59" mass="6648">MNAADPQWRILSDLVSEVQKRQEDLDGRPNDQRQKQIRLRDESDGVELALRCEVAAAGG</sequence>
<dbReference type="AlphaFoldDB" id="A0A164PT08"/>